<evidence type="ECO:0000313" key="1">
    <source>
        <dbReference type="EMBL" id="GJT96792.1"/>
    </source>
</evidence>
<proteinExistence type="predicted"/>
<dbReference type="PANTHER" id="PTHR35358">
    <property type="entry name" value="OS06G0711100 PROTEIN"/>
    <property type="match status" value="1"/>
</dbReference>
<dbReference type="PANTHER" id="PTHR35358:SF18">
    <property type="entry name" value="PHOSPHOLIPASE-LIKE PROTEIN-RELATED"/>
    <property type="match status" value="1"/>
</dbReference>
<dbReference type="Pfam" id="PF05278">
    <property type="entry name" value="PEARLI-4"/>
    <property type="match status" value="1"/>
</dbReference>
<reference evidence="1" key="1">
    <citation type="journal article" date="2022" name="Int. J. Mol. Sci.">
        <title>Draft Genome of Tanacetum Coccineum: Genomic Comparison of Closely Related Tanacetum-Family Plants.</title>
        <authorList>
            <person name="Yamashiro T."/>
            <person name="Shiraishi A."/>
            <person name="Nakayama K."/>
            <person name="Satake H."/>
        </authorList>
    </citation>
    <scope>NUCLEOTIDE SEQUENCE</scope>
</reference>
<dbReference type="Proteomes" id="UP001151760">
    <property type="component" value="Unassembled WGS sequence"/>
</dbReference>
<keyword evidence="2" id="KW-1185">Reference proteome</keyword>
<gene>
    <name evidence="1" type="ORF">Tco_1092310</name>
</gene>
<reference evidence="1" key="2">
    <citation type="submission" date="2022-01" db="EMBL/GenBank/DDBJ databases">
        <authorList>
            <person name="Yamashiro T."/>
            <person name="Shiraishi A."/>
            <person name="Satake H."/>
            <person name="Nakayama K."/>
        </authorList>
    </citation>
    <scope>NUCLEOTIDE SEQUENCE</scope>
</reference>
<dbReference type="EMBL" id="BQNB010020514">
    <property type="protein sequence ID" value="GJT96792.1"/>
    <property type="molecule type" value="Genomic_DNA"/>
</dbReference>
<protein>
    <submittedName>
        <fullName evidence="1">Phospholipase-like protein</fullName>
    </submittedName>
</protein>
<comment type="caution">
    <text evidence="1">The sequence shown here is derived from an EMBL/GenBank/DDBJ whole genome shotgun (WGS) entry which is preliminary data.</text>
</comment>
<accession>A0ABQ5IBG6</accession>
<evidence type="ECO:0000313" key="2">
    <source>
        <dbReference type="Proteomes" id="UP001151760"/>
    </source>
</evidence>
<organism evidence="1 2">
    <name type="scientific">Tanacetum coccineum</name>
    <dbReference type="NCBI Taxonomy" id="301880"/>
    <lineage>
        <taxon>Eukaryota</taxon>
        <taxon>Viridiplantae</taxon>
        <taxon>Streptophyta</taxon>
        <taxon>Embryophyta</taxon>
        <taxon>Tracheophyta</taxon>
        <taxon>Spermatophyta</taxon>
        <taxon>Magnoliopsida</taxon>
        <taxon>eudicotyledons</taxon>
        <taxon>Gunneridae</taxon>
        <taxon>Pentapetalae</taxon>
        <taxon>asterids</taxon>
        <taxon>campanulids</taxon>
        <taxon>Asterales</taxon>
        <taxon>Asteraceae</taxon>
        <taxon>Asteroideae</taxon>
        <taxon>Anthemideae</taxon>
        <taxon>Anthemidinae</taxon>
        <taxon>Tanacetum</taxon>
    </lineage>
</organism>
<dbReference type="InterPro" id="IPR007942">
    <property type="entry name" value="PLipase-like"/>
</dbReference>
<sequence length="179" mass="20592">MPKSLRSYRSLTTLNLKSIPTQKSEETILATNATSTFRTYATRKRKYSETLEAKDMVRKFLTSQYDIVQGYKVKQSVAAILKAIFKKYGDIASECVFKTVSMRESILEMVCEVFKQIQTNDITTIISKMGEIECNVSDAEAANINVSWLRFDLKTNLKWNKSQKRVSFAYENESKHHFG</sequence>
<name>A0ABQ5IBG6_9ASTR</name>